<evidence type="ECO:0000256" key="9">
    <source>
        <dbReference type="ARBA" id="ARBA00023014"/>
    </source>
</evidence>
<dbReference type="InterPro" id="IPR010014">
    <property type="entry name" value="DHP2"/>
</dbReference>
<dbReference type="GO" id="GO:0046872">
    <property type="term" value="F:metal ion binding"/>
    <property type="evidence" value="ECO:0007669"/>
    <property type="project" value="UniProtKB-KW"/>
</dbReference>
<dbReference type="InterPro" id="IPR042265">
    <property type="entry name" value="DPH1/DPH2_3"/>
</dbReference>
<reference evidence="14" key="2">
    <citation type="submission" date="2024-02" db="EMBL/GenBank/DDBJ databases">
        <title>Comparative genomics of Cryptococcus and Kwoniella reveals pathogenesis evolution and contrasting modes of karyotype evolution via chromosome fusion or intercentromeric recombination.</title>
        <authorList>
            <person name="Coelho M.A."/>
            <person name="David-Palma M."/>
            <person name="Shea T."/>
            <person name="Bowers K."/>
            <person name="McGinley-Smith S."/>
            <person name="Mohammad A.W."/>
            <person name="Gnirke A."/>
            <person name="Yurkov A.M."/>
            <person name="Nowrousian M."/>
            <person name="Sun S."/>
            <person name="Cuomo C.A."/>
            <person name="Heitman J."/>
        </authorList>
    </citation>
    <scope>NUCLEOTIDE SEQUENCE</scope>
    <source>
        <strain evidence="14">CBS 10118</strain>
    </source>
</reference>
<dbReference type="NCBIfam" id="TIGR00272">
    <property type="entry name" value="DPH2"/>
    <property type="match status" value="1"/>
</dbReference>
<evidence type="ECO:0000256" key="6">
    <source>
        <dbReference type="ARBA" id="ARBA00022490"/>
    </source>
</evidence>
<dbReference type="Gene3D" id="3.40.50.11860">
    <property type="entry name" value="Diphthamide synthesis DPH1/DPH2 domain 3"/>
    <property type="match status" value="1"/>
</dbReference>
<dbReference type="SFLD" id="SFLDS00032">
    <property type="entry name" value="Radical_SAM_3-amino-3-carboxyp"/>
    <property type="match status" value="1"/>
</dbReference>
<evidence type="ECO:0000256" key="5">
    <source>
        <dbReference type="ARBA" id="ARBA00021914"/>
    </source>
</evidence>
<comment type="similarity">
    <text evidence="4 12">Belongs to the DPH1/DPH2 family. DPH2 subfamily.</text>
</comment>
<dbReference type="GO" id="GO:0090560">
    <property type="term" value="F:2-(3-amino-3-carboxypropyl)histidine synthase activity"/>
    <property type="evidence" value="ECO:0007669"/>
    <property type="project" value="InterPro"/>
</dbReference>
<dbReference type="RefSeq" id="XP_065725983.1">
    <property type="nucleotide sequence ID" value="XM_065869911.1"/>
</dbReference>
<dbReference type="FunFam" id="3.40.50.11860:FF:000001">
    <property type="entry name" value="2-(3-amino-3-carboxypropyl)histidine synthase subunit 2"/>
    <property type="match status" value="1"/>
</dbReference>
<name>A0AAJ8K881_9TREE</name>
<dbReference type="FunFam" id="3.40.50.11840:FF:000005">
    <property type="entry name" value="2-(3-amino-3-carboxypropyl)histidine synthase subunit 2"/>
    <property type="match status" value="1"/>
</dbReference>
<sequence>MSDAFSTPAEHALVHPELEQIVESAKAGPSSMGDGNEGISIEDAFEVDETVRRILEGGYKTIGLQFPDELLPSSVQVYRAIQMKIQHTGAQAYVLADSTYGNCCPDVLSCLHLPADFLVHYGHACLTPTDALPVFYVFPRRKFDIAHAAEQFLEASQDDLSEDGGKKGVVVVWDVAFDWLADEIQSTFNKTITHPINFAKIQKPPTSSSPSPSSSVETANGKGKGKAPALRSIEPPAEMDMSDCTLWYIGEEGRSSINLQMSYANNPLYIYSPSTSSVTSLHRQTSRLLQRRLFALHQAMSADIFGLIVSNIGLSSSQPLLHQLRSDLRKAKKKSYTLSVGRLNPAKLANFAEIECFVLVGCNEGGLVDNSKDFIRPIITPWELELALQGEGHAWEPEKWTLDLGKVLDEAKERNAAEKPTFNGHNGEDDDDDPEFSLITGKMRTKKTFKGATDSTEIPSEGIQSLTLRNQNFTLAKLESAGSNFLASRQFRGLEPRYGLDEPSLLEEGRSGVARGYTEEK</sequence>
<comment type="subcellular location">
    <subcellularLocation>
        <location evidence="2 12">Cytoplasm</location>
    </subcellularLocation>
</comment>
<comment type="function">
    <text evidence="11">Required for the first step of diphthamide biosynthesis, a post-translational modification of histidine which occurs in elongation factor 2. DPH1 and DPH2 transfer a 3-amino-3-carboxypropyl (ACP) group from S-adenosyl-L-methionine (SAM) to a histidine residue, the reaction is assisted by a reduction system comprising DPH3 and a NADH-dependent reductase, predominantly CBR1. Facilitates the reduction of the catalytic iron-sulfur cluster found in the DPH1 subunit.</text>
</comment>
<evidence type="ECO:0000256" key="1">
    <source>
        <dbReference type="ARBA" id="ARBA00001966"/>
    </source>
</evidence>
<dbReference type="GO" id="GO:0017183">
    <property type="term" value="P:protein histidyl modification to diphthamide"/>
    <property type="evidence" value="ECO:0007669"/>
    <property type="project" value="InterPro"/>
</dbReference>
<evidence type="ECO:0000256" key="4">
    <source>
        <dbReference type="ARBA" id="ARBA00006179"/>
    </source>
</evidence>
<dbReference type="NCBIfam" id="TIGR00322">
    <property type="entry name" value="diphth2_R"/>
    <property type="match status" value="1"/>
</dbReference>
<dbReference type="Pfam" id="PF01866">
    <property type="entry name" value="Diphthamide_syn"/>
    <property type="match status" value="1"/>
</dbReference>
<dbReference type="Gene3D" id="3.40.50.11840">
    <property type="entry name" value="Diphthamide synthesis DPH1/DPH2 domain 1"/>
    <property type="match status" value="1"/>
</dbReference>
<dbReference type="Proteomes" id="UP000092730">
    <property type="component" value="Chromosome 2"/>
</dbReference>
<evidence type="ECO:0000256" key="8">
    <source>
        <dbReference type="ARBA" id="ARBA00023004"/>
    </source>
</evidence>
<evidence type="ECO:0000256" key="12">
    <source>
        <dbReference type="RuleBase" id="RU364133"/>
    </source>
</evidence>
<protein>
    <recommendedName>
        <fullName evidence="5 12">2-(3-amino-3-carboxypropyl)histidine synthase subunit 2</fullName>
    </recommendedName>
</protein>
<dbReference type="KEGG" id="kbi:30207701"/>
<proteinExistence type="inferred from homology"/>
<gene>
    <name evidence="14" type="ORF">I302_104596</name>
</gene>
<keyword evidence="7 12" id="KW-0479">Metal-binding</keyword>
<comment type="subunit">
    <text evidence="10">Component of the 2-(3-amino-3-carboxypropyl)histidine synthase complex composed of DPH1, DPH2, DPH3 and a NADH-dependent reductase, predominantly CBR1.</text>
</comment>
<evidence type="ECO:0000256" key="11">
    <source>
        <dbReference type="ARBA" id="ARBA00054092"/>
    </source>
</evidence>
<dbReference type="GO" id="GO:0005737">
    <property type="term" value="C:cytoplasm"/>
    <property type="evidence" value="ECO:0007669"/>
    <property type="project" value="UniProtKB-SubCell"/>
</dbReference>
<evidence type="ECO:0000256" key="7">
    <source>
        <dbReference type="ARBA" id="ARBA00022723"/>
    </source>
</evidence>
<keyword evidence="9 12" id="KW-0411">Iron-sulfur</keyword>
<evidence type="ECO:0000256" key="13">
    <source>
        <dbReference type="SAM" id="MobiDB-lite"/>
    </source>
</evidence>
<evidence type="ECO:0000256" key="10">
    <source>
        <dbReference type="ARBA" id="ARBA00034128"/>
    </source>
</evidence>
<comment type="function">
    <text evidence="12">Required for the first step of diphthamide biosynthesis, a post-translational modification of histidine which occurs in elongation factor 2. DPH1 and DPH2 transfer a 3-amino-3-carboxypropyl (ACP) group from S-adenosyl-L-methionine (SAM) to a histidine residue, the reaction is assisted by a reduction system comprising DPH3 and a NADH-dependent reductase. Facilitates the reduction of the catalytic iron-sulfur cluster found in the DPH1 subunit.</text>
</comment>
<feature type="region of interest" description="Disordered" evidence="13">
    <location>
        <begin position="200"/>
        <end position="234"/>
    </location>
</feature>
<dbReference type="InterPro" id="IPR042263">
    <property type="entry name" value="DPH1/DPH2_1"/>
</dbReference>
<reference evidence="14" key="1">
    <citation type="submission" date="2013-07" db="EMBL/GenBank/DDBJ databases">
        <authorList>
            <consortium name="The Broad Institute Genome Sequencing Platform"/>
            <person name="Cuomo C."/>
            <person name="Litvintseva A."/>
            <person name="Chen Y."/>
            <person name="Heitman J."/>
            <person name="Sun S."/>
            <person name="Springer D."/>
            <person name="Dromer F."/>
            <person name="Young S.K."/>
            <person name="Zeng Q."/>
            <person name="Gargeya S."/>
            <person name="Fitzgerald M."/>
            <person name="Abouelleil A."/>
            <person name="Alvarado L."/>
            <person name="Berlin A.M."/>
            <person name="Chapman S.B."/>
            <person name="Dewar J."/>
            <person name="Goldberg J."/>
            <person name="Griggs A."/>
            <person name="Gujja S."/>
            <person name="Hansen M."/>
            <person name="Howarth C."/>
            <person name="Imamovic A."/>
            <person name="Larimer J."/>
            <person name="McCowan C."/>
            <person name="Murphy C."/>
            <person name="Pearson M."/>
            <person name="Priest M."/>
            <person name="Roberts A."/>
            <person name="Saif S."/>
            <person name="Shea T."/>
            <person name="Sykes S."/>
            <person name="Wortman J."/>
            <person name="Nusbaum C."/>
            <person name="Birren B."/>
        </authorList>
    </citation>
    <scope>NUCLEOTIDE SEQUENCE</scope>
    <source>
        <strain evidence="14">CBS 10118</strain>
    </source>
</reference>
<dbReference type="SFLD" id="SFLDF00408">
    <property type="entry name" value="Diphthamide_biosynthesis_famil"/>
    <property type="match status" value="1"/>
</dbReference>
<organism evidence="14 15">
    <name type="scientific">Kwoniella bestiolae CBS 10118</name>
    <dbReference type="NCBI Taxonomy" id="1296100"/>
    <lineage>
        <taxon>Eukaryota</taxon>
        <taxon>Fungi</taxon>
        <taxon>Dikarya</taxon>
        <taxon>Basidiomycota</taxon>
        <taxon>Agaricomycotina</taxon>
        <taxon>Tremellomycetes</taxon>
        <taxon>Tremellales</taxon>
        <taxon>Cryptococcaceae</taxon>
        <taxon>Kwoniella</taxon>
    </lineage>
</organism>
<evidence type="ECO:0000256" key="2">
    <source>
        <dbReference type="ARBA" id="ARBA00004496"/>
    </source>
</evidence>
<feature type="region of interest" description="Disordered" evidence="13">
    <location>
        <begin position="501"/>
        <end position="521"/>
    </location>
</feature>
<dbReference type="GeneID" id="30207701"/>
<feature type="compositionally biased region" description="Low complexity" evidence="13">
    <location>
        <begin position="204"/>
        <end position="215"/>
    </location>
</feature>
<dbReference type="PANTHER" id="PTHR10762:SF2">
    <property type="entry name" value="2-(3-AMINO-3-CARBOXYPROPYL)HISTIDINE SYNTHASE SUBUNIT 2"/>
    <property type="match status" value="1"/>
</dbReference>
<evidence type="ECO:0000313" key="14">
    <source>
        <dbReference type="EMBL" id="WVW82585.1"/>
    </source>
</evidence>
<comment type="cofactor">
    <cofactor evidence="1">
        <name>[4Fe-4S] cluster</name>
        <dbReference type="ChEBI" id="CHEBI:49883"/>
    </cofactor>
</comment>
<evidence type="ECO:0000313" key="15">
    <source>
        <dbReference type="Proteomes" id="UP000092730"/>
    </source>
</evidence>
<keyword evidence="15" id="KW-1185">Reference proteome</keyword>
<dbReference type="AlphaFoldDB" id="A0AAJ8K881"/>
<comment type="pathway">
    <text evidence="3 12">Protein modification; peptidyl-diphthamide biosynthesis.</text>
</comment>
<dbReference type="GO" id="GO:0051536">
    <property type="term" value="F:iron-sulfur cluster binding"/>
    <property type="evidence" value="ECO:0007669"/>
    <property type="project" value="UniProtKB-KW"/>
</dbReference>
<dbReference type="EMBL" id="CP144542">
    <property type="protein sequence ID" value="WVW82585.1"/>
    <property type="molecule type" value="Genomic_DNA"/>
</dbReference>
<dbReference type="PANTHER" id="PTHR10762">
    <property type="entry name" value="DIPHTHAMIDE BIOSYNTHESIS PROTEIN"/>
    <property type="match status" value="1"/>
</dbReference>
<dbReference type="InterPro" id="IPR016435">
    <property type="entry name" value="DPH1/DPH2"/>
</dbReference>
<evidence type="ECO:0000256" key="3">
    <source>
        <dbReference type="ARBA" id="ARBA00005156"/>
    </source>
</evidence>
<accession>A0AAJ8K881</accession>
<keyword evidence="6 12" id="KW-0963">Cytoplasm</keyword>
<keyword evidence="8 12" id="KW-0408">Iron</keyword>
<dbReference type="SFLD" id="SFLDG01121">
    <property type="entry name" value="Diphthamide_biosynthesis"/>
    <property type="match status" value="1"/>
</dbReference>